<gene>
    <name evidence="1" type="ORF">PENTCL1PPCAC_3690</name>
</gene>
<evidence type="ECO:0000313" key="1">
    <source>
        <dbReference type="EMBL" id="GMS81515.1"/>
    </source>
</evidence>
<reference evidence="1" key="1">
    <citation type="submission" date="2023-10" db="EMBL/GenBank/DDBJ databases">
        <title>Genome assembly of Pristionchus species.</title>
        <authorList>
            <person name="Yoshida K."/>
            <person name="Sommer R.J."/>
        </authorList>
    </citation>
    <scope>NUCLEOTIDE SEQUENCE</scope>
    <source>
        <strain evidence="1">RS0144</strain>
    </source>
</reference>
<comment type="caution">
    <text evidence="1">The sequence shown here is derived from an EMBL/GenBank/DDBJ whole genome shotgun (WGS) entry which is preliminary data.</text>
</comment>
<proteinExistence type="predicted"/>
<feature type="non-terminal residue" evidence="1">
    <location>
        <position position="1"/>
    </location>
</feature>
<dbReference type="Proteomes" id="UP001432027">
    <property type="component" value="Unassembled WGS sequence"/>
</dbReference>
<organism evidence="1 2">
    <name type="scientific">Pristionchus entomophagus</name>
    <dbReference type="NCBI Taxonomy" id="358040"/>
    <lineage>
        <taxon>Eukaryota</taxon>
        <taxon>Metazoa</taxon>
        <taxon>Ecdysozoa</taxon>
        <taxon>Nematoda</taxon>
        <taxon>Chromadorea</taxon>
        <taxon>Rhabditida</taxon>
        <taxon>Rhabditina</taxon>
        <taxon>Diplogasteromorpha</taxon>
        <taxon>Diplogasteroidea</taxon>
        <taxon>Neodiplogasteridae</taxon>
        <taxon>Pristionchus</taxon>
    </lineage>
</organism>
<accession>A0AAV5SF72</accession>
<keyword evidence="2" id="KW-1185">Reference proteome</keyword>
<name>A0AAV5SF72_9BILA</name>
<evidence type="ECO:0000313" key="2">
    <source>
        <dbReference type="Proteomes" id="UP001432027"/>
    </source>
</evidence>
<dbReference type="AlphaFoldDB" id="A0AAV5SF72"/>
<sequence>QPYYSAVPECECEPLPLYAATDSRPTVATPPLFAAIAFSSGSGLRLMVLRAPWLTILLEMCNVRSSTGHSSRSELRLQYHAHQTAYSTRLYA</sequence>
<protein>
    <submittedName>
        <fullName evidence="1">Uncharacterized protein</fullName>
    </submittedName>
</protein>
<dbReference type="EMBL" id="BTSX01000001">
    <property type="protein sequence ID" value="GMS81515.1"/>
    <property type="molecule type" value="Genomic_DNA"/>
</dbReference>